<keyword evidence="4 7" id="KW-0812">Transmembrane</keyword>
<dbReference type="GO" id="GO:0008324">
    <property type="term" value="F:monoatomic cation transmembrane transporter activity"/>
    <property type="evidence" value="ECO:0007669"/>
    <property type="project" value="InterPro"/>
</dbReference>
<dbReference type="InterPro" id="IPR036837">
    <property type="entry name" value="Cation_efflux_CTD_sf"/>
</dbReference>
<dbReference type="SUPFAM" id="SSF161111">
    <property type="entry name" value="Cation efflux protein transmembrane domain-like"/>
    <property type="match status" value="1"/>
</dbReference>
<proteinExistence type="inferred from homology"/>
<dbReference type="EMBL" id="DVMO01000086">
    <property type="protein sequence ID" value="HIU27877.1"/>
    <property type="molecule type" value="Genomic_DNA"/>
</dbReference>
<dbReference type="Gene3D" id="1.20.1510.10">
    <property type="entry name" value="Cation efflux protein transmembrane domain"/>
    <property type="match status" value="1"/>
</dbReference>
<feature type="transmembrane region" description="Helical" evidence="7">
    <location>
        <begin position="96"/>
        <end position="113"/>
    </location>
</feature>
<dbReference type="Proteomes" id="UP000824091">
    <property type="component" value="Unassembled WGS sequence"/>
</dbReference>
<feature type="transmembrane region" description="Helical" evidence="7">
    <location>
        <begin position="175"/>
        <end position="192"/>
    </location>
</feature>
<dbReference type="Pfam" id="PF01545">
    <property type="entry name" value="Cation_efflux"/>
    <property type="match status" value="1"/>
</dbReference>
<dbReference type="InterPro" id="IPR027469">
    <property type="entry name" value="Cation_efflux_TMD_sf"/>
</dbReference>
<evidence type="ECO:0000256" key="7">
    <source>
        <dbReference type="SAM" id="Phobius"/>
    </source>
</evidence>
<feature type="domain" description="Cation efflux protein transmembrane" evidence="8">
    <location>
        <begin position="33"/>
        <end position="224"/>
    </location>
</feature>
<dbReference type="PANTHER" id="PTHR43840:SF15">
    <property type="entry name" value="MITOCHONDRIAL METAL TRANSPORTER 1-RELATED"/>
    <property type="match status" value="1"/>
</dbReference>
<feature type="domain" description="Cation efflux protein cytoplasmic" evidence="9">
    <location>
        <begin position="228"/>
        <end position="304"/>
    </location>
</feature>
<dbReference type="SUPFAM" id="SSF160240">
    <property type="entry name" value="Cation efflux protein cytoplasmic domain-like"/>
    <property type="match status" value="1"/>
</dbReference>
<dbReference type="InterPro" id="IPR050291">
    <property type="entry name" value="CDF_Transporter"/>
</dbReference>
<comment type="similarity">
    <text evidence="2">Belongs to the cation diffusion facilitator (CDF) transporter (TC 2.A.4) family.</text>
</comment>
<dbReference type="PANTHER" id="PTHR43840">
    <property type="entry name" value="MITOCHONDRIAL METAL TRANSPORTER 1-RELATED"/>
    <property type="match status" value="1"/>
</dbReference>
<evidence type="ECO:0000256" key="6">
    <source>
        <dbReference type="ARBA" id="ARBA00023136"/>
    </source>
</evidence>
<organism evidence="10 11">
    <name type="scientific">Candidatus Fimisoma avicola</name>
    <dbReference type="NCBI Taxonomy" id="2840826"/>
    <lineage>
        <taxon>Bacteria</taxon>
        <taxon>Bacillati</taxon>
        <taxon>Bacillota</taxon>
        <taxon>Clostridia</taxon>
        <taxon>Eubacteriales</taxon>
        <taxon>Candidatus Fimisoma</taxon>
    </lineage>
</organism>
<evidence type="ECO:0000259" key="8">
    <source>
        <dbReference type="Pfam" id="PF01545"/>
    </source>
</evidence>
<evidence type="ECO:0000256" key="5">
    <source>
        <dbReference type="ARBA" id="ARBA00022989"/>
    </source>
</evidence>
<name>A0A9D1L963_9FIRM</name>
<reference evidence="10" key="2">
    <citation type="journal article" date="2021" name="PeerJ">
        <title>Extensive microbial diversity within the chicken gut microbiome revealed by metagenomics and culture.</title>
        <authorList>
            <person name="Gilroy R."/>
            <person name="Ravi A."/>
            <person name="Getino M."/>
            <person name="Pursley I."/>
            <person name="Horton D.L."/>
            <person name="Alikhan N.F."/>
            <person name="Baker D."/>
            <person name="Gharbi K."/>
            <person name="Hall N."/>
            <person name="Watson M."/>
            <person name="Adriaenssens E.M."/>
            <person name="Foster-Nyarko E."/>
            <person name="Jarju S."/>
            <person name="Secka A."/>
            <person name="Antonio M."/>
            <person name="Oren A."/>
            <person name="Chaudhuri R.R."/>
            <person name="La Ragione R."/>
            <person name="Hildebrand F."/>
            <person name="Pallen M.J."/>
        </authorList>
    </citation>
    <scope>NUCLEOTIDE SEQUENCE</scope>
    <source>
        <strain evidence="10">11300</strain>
    </source>
</reference>
<evidence type="ECO:0000313" key="11">
    <source>
        <dbReference type="Proteomes" id="UP000824091"/>
    </source>
</evidence>
<comment type="subcellular location">
    <subcellularLocation>
        <location evidence="1">Membrane</location>
        <topology evidence="1">Multi-pass membrane protein</topology>
    </subcellularLocation>
</comment>
<dbReference type="FunFam" id="1.20.1510.10:FF:000006">
    <property type="entry name" value="Divalent cation efflux transporter"/>
    <property type="match status" value="1"/>
</dbReference>
<evidence type="ECO:0000256" key="3">
    <source>
        <dbReference type="ARBA" id="ARBA00022448"/>
    </source>
</evidence>
<dbReference type="NCBIfam" id="TIGR01297">
    <property type="entry name" value="CDF"/>
    <property type="match status" value="1"/>
</dbReference>
<feature type="transmembrane region" description="Helical" evidence="7">
    <location>
        <begin position="198"/>
        <end position="216"/>
    </location>
</feature>
<protein>
    <submittedName>
        <fullName evidence="10">Cation transporter</fullName>
    </submittedName>
</protein>
<keyword evidence="5 7" id="KW-1133">Transmembrane helix</keyword>
<dbReference type="GO" id="GO:0016020">
    <property type="term" value="C:membrane"/>
    <property type="evidence" value="ECO:0007669"/>
    <property type="project" value="UniProtKB-SubCell"/>
</dbReference>
<evidence type="ECO:0000256" key="4">
    <source>
        <dbReference type="ARBA" id="ARBA00022692"/>
    </source>
</evidence>
<evidence type="ECO:0000259" key="9">
    <source>
        <dbReference type="Pfam" id="PF16916"/>
    </source>
</evidence>
<evidence type="ECO:0000313" key="10">
    <source>
        <dbReference type="EMBL" id="HIU27877.1"/>
    </source>
</evidence>
<dbReference type="Gene3D" id="3.30.70.1350">
    <property type="entry name" value="Cation efflux protein, cytoplasmic domain"/>
    <property type="match status" value="1"/>
</dbReference>
<reference evidence="10" key="1">
    <citation type="submission" date="2020-10" db="EMBL/GenBank/DDBJ databases">
        <authorList>
            <person name="Gilroy R."/>
        </authorList>
    </citation>
    <scope>NUCLEOTIDE SEQUENCE</scope>
    <source>
        <strain evidence="10">11300</strain>
    </source>
</reference>
<dbReference type="InterPro" id="IPR027470">
    <property type="entry name" value="Cation_efflux_CTD"/>
</dbReference>
<dbReference type="InterPro" id="IPR058533">
    <property type="entry name" value="Cation_efflux_TM"/>
</dbReference>
<dbReference type="Pfam" id="PF16916">
    <property type="entry name" value="ZT_dimer"/>
    <property type="match status" value="1"/>
</dbReference>
<feature type="transmembrane region" description="Helical" evidence="7">
    <location>
        <begin position="133"/>
        <end position="154"/>
    </location>
</feature>
<keyword evidence="3" id="KW-0813">Transport</keyword>
<keyword evidence="6 7" id="KW-0472">Membrane</keyword>
<sequence>MMGTFLFKKFIKNYSDVKDPKVRDSYGKLAGAVGIISNSLLCAAKMIIGWLSGSIAIVADAVNNLADASSSLITLVGFKLASMPEDKEHPYGHARIEYLAGMAVSIMIILVGAELGKSSFDKILNPEPVDFSWVAVAVLVLAIIIKIWQALFNISAGKKIDSLTLIATGTDSRNDVISTAVVLAGLLAGYFFDLHIDGYLGLLVALFILWSGICLVKETVSPLLGEAPDPQLVQQIEQAAMSFDGVLGIHDLVVHNYGPGKIFASIHIEVDSKVDVMISHDLVDNIEKKISSDLHIVMTAHMDPINVNDPNRIPLENVISATLKTIPGALSFHDLRIVPGATHTNVIFDVLLAADCRSSRDEIQDLLSQAVAAYNPDFRCVVEFDKSYVS</sequence>
<dbReference type="InterPro" id="IPR002524">
    <property type="entry name" value="Cation_efflux"/>
</dbReference>
<evidence type="ECO:0000256" key="1">
    <source>
        <dbReference type="ARBA" id="ARBA00004141"/>
    </source>
</evidence>
<accession>A0A9D1L963</accession>
<comment type="caution">
    <text evidence="10">The sequence shown here is derived from an EMBL/GenBank/DDBJ whole genome shotgun (WGS) entry which is preliminary data.</text>
</comment>
<evidence type="ECO:0000256" key="2">
    <source>
        <dbReference type="ARBA" id="ARBA00008114"/>
    </source>
</evidence>
<dbReference type="AlphaFoldDB" id="A0A9D1L963"/>
<gene>
    <name evidence="10" type="ORF">IAD16_05815</name>
</gene>